<organism evidence="1 2">
    <name type="scientific">Lactococcus lactis</name>
    <dbReference type="NCBI Taxonomy" id="1358"/>
    <lineage>
        <taxon>Bacteria</taxon>
        <taxon>Bacillati</taxon>
        <taxon>Bacillota</taxon>
        <taxon>Bacilli</taxon>
        <taxon>Lactobacillales</taxon>
        <taxon>Streptococcaceae</taxon>
        <taxon>Lactococcus</taxon>
    </lineage>
</organism>
<reference evidence="1" key="2">
    <citation type="journal article" date="2023" name="Food Microbiol.">
        <title>Evaluation of the fermentation potential of lactic acid bacteria isolated from herbs, fruits and vegetables as starter cultures in nut-based milk alternatives.</title>
        <authorList>
            <person name="Huang W."/>
            <person name="Dong A."/>
            <person name="Pham H.T."/>
            <person name="Zhou C."/>
            <person name="Huo Z."/>
            <person name="Watjen A.P."/>
            <person name="Prakash S."/>
            <person name="Bang-Berthelsen C.H."/>
            <person name="Turner M.S."/>
        </authorList>
    </citation>
    <scope>NUCLEOTIDE SEQUENCE</scope>
    <source>
        <strain evidence="1">3</strain>
    </source>
</reference>
<gene>
    <name evidence="1" type="ORF">OGZ51_12260</name>
</gene>
<name>A0A9X4NMC0_9LACT</name>
<dbReference type="AlphaFoldDB" id="A0A9X4NMC0"/>
<evidence type="ECO:0000313" key="2">
    <source>
        <dbReference type="Proteomes" id="UP001152614"/>
    </source>
</evidence>
<evidence type="ECO:0000313" key="1">
    <source>
        <dbReference type="EMBL" id="MDG4984918.1"/>
    </source>
</evidence>
<dbReference type="Proteomes" id="UP001152614">
    <property type="component" value="Unassembled WGS sequence"/>
</dbReference>
<comment type="caution">
    <text evidence="1">The sequence shown here is derived from an EMBL/GenBank/DDBJ whole genome shotgun (WGS) entry which is preliminary data.</text>
</comment>
<protein>
    <submittedName>
        <fullName evidence="1">Uncharacterized protein</fullName>
    </submittedName>
</protein>
<accession>A0A9X4NMC0</accession>
<dbReference type="EMBL" id="JAOWLY010000016">
    <property type="protein sequence ID" value="MDG4984918.1"/>
    <property type="molecule type" value="Genomic_DNA"/>
</dbReference>
<sequence length="50" mass="5572">MAENNQKITSNEFGIDTSKLSKEQQGKLEESLSVLIDAARAVIDEHKRAK</sequence>
<dbReference type="RefSeq" id="WP_278229340.1">
    <property type="nucleotide sequence ID" value="NZ_JAOWLY010000016.1"/>
</dbReference>
<reference evidence="1" key="1">
    <citation type="submission" date="2022-10" db="EMBL/GenBank/DDBJ databases">
        <authorList>
            <person name="Turner M.S."/>
            <person name="Huang W."/>
        </authorList>
    </citation>
    <scope>NUCLEOTIDE SEQUENCE</scope>
    <source>
        <strain evidence="1">3</strain>
    </source>
</reference>
<proteinExistence type="predicted"/>